<proteinExistence type="predicted"/>
<protein>
    <submittedName>
        <fullName evidence="1">Uncharacterized protein</fullName>
    </submittedName>
</protein>
<dbReference type="AlphaFoldDB" id="A0A0F9KHR2"/>
<dbReference type="EMBL" id="LAZR01007983">
    <property type="protein sequence ID" value="KKM81679.1"/>
    <property type="molecule type" value="Genomic_DNA"/>
</dbReference>
<accession>A0A0F9KHR2</accession>
<sequence length="99" mass="10758">MQTRRGFFATLTAAVGAVVTGKVFGGEKNEADLDIEAGRTESFESLDAMVRKLAAAKNVPYTYSAGPNYRHLTIAWDLKNGTVVEKTKESGWCSAPHYS</sequence>
<reference evidence="1" key="1">
    <citation type="journal article" date="2015" name="Nature">
        <title>Complex archaea that bridge the gap between prokaryotes and eukaryotes.</title>
        <authorList>
            <person name="Spang A."/>
            <person name="Saw J.H."/>
            <person name="Jorgensen S.L."/>
            <person name="Zaremba-Niedzwiedzka K."/>
            <person name="Martijn J."/>
            <person name="Lind A.E."/>
            <person name="van Eijk R."/>
            <person name="Schleper C."/>
            <person name="Guy L."/>
            <person name="Ettema T.J."/>
        </authorList>
    </citation>
    <scope>NUCLEOTIDE SEQUENCE</scope>
</reference>
<organism evidence="1">
    <name type="scientific">marine sediment metagenome</name>
    <dbReference type="NCBI Taxonomy" id="412755"/>
    <lineage>
        <taxon>unclassified sequences</taxon>
        <taxon>metagenomes</taxon>
        <taxon>ecological metagenomes</taxon>
    </lineage>
</organism>
<gene>
    <name evidence="1" type="ORF">LCGC14_1327350</name>
</gene>
<name>A0A0F9KHR2_9ZZZZ</name>
<evidence type="ECO:0000313" key="1">
    <source>
        <dbReference type="EMBL" id="KKM81679.1"/>
    </source>
</evidence>
<comment type="caution">
    <text evidence="1">The sequence shown here is derived from an EMBL/GenBank/DDBJ whole genome shotgun (WGS) entry which is preliminary data.</text>
</comment>